<protein>
    <recommendedName>
        <fullName evidence="3">Lipoprotein</fullName>
    </recommendedName>
</protein>
<evidence type="ECO:0000313" key="1">
    <source>
        <dbReference type="EMBL" id="SON56325.1"/>
    </source>
</evidence>
<gene>
    <name evidence="1" type="ORF">HDIA_2784</name>
</gene>
<proteinExistence type="predicted"/>
<reference evidence="2" key="1">
    <citation type="submission" date="2017-09" db="EMBL/GenBank/DDBJ databases">
        <title>Genome sequence of Nannocystis excedens DSM 71.</title>
        <authorList>
            <person name="Blom J."/>
        </authorList>
    </citation>
    <scope>NUCLEOTIDE SEQUENCE [LARGE SCALE GENOMIC DNA]</scope>
    <source>
        <strain evidence="2">type strain: E19</strain>
    </source>
</reference>
<dbReference type="EMBL" id="LT960614">
    <property type="protein sequence ID" value="SON56325.1"/>
    <property type="molecule type" value="Genomic_DNA"/>
</dbReference>
<sequence>MTKPSRLVVPALVLLLAACNTTGKSSVPPPKGSDGETVTRSMMERKLLDACVYRQYSVLKDQNRDRMISSCECAASKAIKEVPEPYTLARGGAITGSQDLAVRRGIEACFKS</sequence>
<evidence type="ECO:0000313" key="2">
    <source>
        <dbReference type="Proteomes" id="UP000223606"/>
    </source>
</evidence>
<dbReference type="Proteomes" id="UP000223606">
    <property type="component" value="Chromosome 1"/>
</dbReference>
<dbReference type="OrthoDB" id="8455609at2"/>
<dbReference type="KEGG" id="hdi:HDIA_2784"/>
<evidence type="ECO:0008006" key="3">
    <source>
        <dbReference type="Google" id="ProtNLM"/>
    </source>
</evidence>
<dbReference type="PROSITE" id="PS51257">
    <property type="entry name" value="PROKAR_LIPOPROTEIN"/>
    <property type="match status" value="1"/>
</dbReference>
<organism evidence="1 2">
    <name type="scientific">Hartmannibacter diazotrophicus</name>
    <dbReference type="NCBI Taxonomy" id="1482074"/>
    <lineage>
        <taxon>Bacteria</taxon>
        <taxon>Pseudomonadati</taxon>
        <taxon>Pseudomonadota</taxon>
        <taxon>Alphaproteobacteria</taxon>
        <taxon>Hyphomicrobiales</taxon>
        <taxon>Pleomorphomonadaceae</taxon>
        <taxon>Hartmannibacter</taxon>
    </lineage>
</organism>
<keyword evidence="2" id="KW-1185">Reference proteome</keyword>
<name>A0A2C9D9R1_9HYPH</name>
<dbReference type="AlphaFoldDB" id="A0A2C9D9R1"/>
<accession>A0A2C9D9R1</accession>